<name>W2QPH7_PHYN3</name>
<dbReference type="Proteomes" id="UP000018817">
    <property type="component" value="Unassembled WGS sequence"/>
</dbReference>
<dbReference type="RefSeq" id="XP_008899988.1">
    <property type="nucleotide sequence ID" value="XM_008901740.1"/>
</dbReference>
<dbReference type="AlphaFoldDB" id="W2QPH7"/>
<dbReference type="EMBL" id="KI669572">
    <property type="protein sequence ID" value="ETN14404.1"/>
    <property type="molecule type" value="Genomic_DNA"/>
</dbReference>
<protein>
    <submittedName>
        <fullName evidence="1">Uncharacterized protein</fullName>
    </submittedName>
</protein>
<evidence type="ECO:0000313" key="1">
    <source>
        <dbReference type="EMBL" id="ETN14404.1"/>
    </source>
</evidence>
<dbReference type="GeneID" id="20177331"/>
<dbReference type="OMA" id="ERRCWEW"/>
<evidence type="ECO:0000313" key="2">
    <source>
        <dbReference type="Proteomes" id="UP000018817"/>
    </source>
</evidence>
<dbReference type="VEuPathDB" id="FungiDB:PPTG_07460"/>
<reference evidence="1 2" key="2">
    <citation type="submission" date="2013-11" db="EMBL/GenBank/DDBJ databases">
        <title>The Genome Sequence of Phytophthora parasitica INRA-310.</title>
        <authorList>
            <consortium name="The Broad Institute Genomics Platform"/>
            <person name="Russ C."/>
            <person name="Tyler B."/>
            <person name="Panabieres F."/>
            <person name="Shan W."/>
            <person name="Tripathy S."/>
            <person name="Grunwald N."/>
            <person name="Machado M."/>
            <person name="Johnson C.S."/>
            <person name="Arredondo F."/>
            <person name="Hong C."/>
            <person name="Coffey M."/>
            <person name="Young S.K."/>
            <person name="Zeng Q."/>
            <person name="Gargeya S."/>
            <person name="Fitzgerald M."/>
            <person name="Abouelleil A."/>
            <person name="Alvarado L."/>
            <person name="Chapman S.B."/>
            <person name="Gainer-Dewar J."/>
            <person name="Goldberg J."/>
            <person name="Griggs A."/>
            <person name="Gujja S."/>
            <person name="Hansen M."/>
            <person name="Howarth C."/>
            <person name="Imamovic A."/>
            <person name="Ireland A."/>
            <person name="Larimer J."/>
            <person name="McCowan C."/>
            <person name="Murphy C."/>
            <person name="Pearson M."/>
            <person name="Poon T.W."/>
            <person name="Priest M."/>
            <person name="Roberts A."/>
            <person name="Saif S."/>
            <person name="Shea T."/>
            <person name="Sykes S."/>
            <person name="Wortman J."/>
            <person name="Nusbaum C."/>
            <person name="Birren B."/>
        </authorList>
    </citation>
    <scope>NUCLEOTIDE SEQUENCE [LARGE SCALE GENOMIC DNA]</scope>
    <source>
        <strain evidence="1 2">INRA-310</strain>
    </source>
</reference>
<dbReference type="OrthoDB" id="126322at2759"/>
<proteinExistence type="predicted"/>
<accession>W2QPH7</accession>
<reference evidence="2" key="1">
    <citation type="submission" date="2011-12" db="EMBL/GenBank/DDBJ databases">
        <authorList>
            <consortium name="The Broad Institute Genome Sequencing Platform"/>
            <person name="Russ C."/>
            <person name="Tyler B."/>
            <person name="Panabieres F."/>
            <person name="Shan W."/>
            <person name="Tripathy S."/>
            <person name="Grunwald N."/>
            <person name="Machado M."/>
            <person name="Young S.K."/>
            <person name="Zeng Q."/>
            <person name="Gargeya S."/>
            <person name="Fitzgerald M."/>
            <person name="Haas B."/>
            <person name="Abouelleil A."/>
            <person name="Alvarado L."/>
            <person name="Arachchi H.M."/>
            <person name="Berlin A."/>
            <person name="Chapman S.B."/>
            <person name="Gearin G."/>
            <person name="Goldberg J."/>
            <person name="Griggs A."/>
            <person name="Gujja S."/>
            <person name="Hansen M."/>
            <person name="Heiman D."/>
            <person name="Howarth C."/>
            <person name="Larimer J."/>
            <person name="Lui A."/>
            <person name="MacDonald P.J.P."/>
            <person name="McCowen C."/>
            <person name="Montmayeur A."/>
            <person name="Murphy C."/>
            <person name="Neiman D."/>
            <person name="Pearson M."/>
            <person name="Priest M."/>
            <person name="Roberts A."/>
            <person name="Saif S."/>
            <person name="Shea T."/>
            <person name="Sisk P."/>
            <person name="Stolte C."/>
            <person name="Sykes S."/>
            <person name="Wortman J."/>
            <person name="Nusbaum C."/>
            <person name="Birren B."/>
        </authorList>
    </citation>
    <scope>NUCLEOTIDE SEQUENCE [LARGE SCALE GENOMIC DNA]</scope>
    <source>
        <strain evidence="2">INRA-310</strain>
    </source>
</reference>
<dbReference type="PANTHER" id="PTHR48471">
    <property type="entry name" value="DDE TNP4 DOMAIN-CONTAINING PROTEIN"/>
    <property type="match status" value="1"/>
</dbReference>
<sequence length="128" mass="15265">MRIENLHVLCTTSQRRKQAQDSLLQLLEKLDAERRCWEWARSVRMRHYVTLECLKRPEDSAWMKTWTKGSDTNFWSLTSLTRSTFCMLLERFTPHYHIPQYSKEGGRPHRLKHHHQVVGLILCFTPAA</sequence>
<dbReference type="PANTHER" id="PTHR48471:SF1">
    <property type="entry name" value="DDE TNP4 DOMAIN-CONTAINING PROTEIN"/>
    <property type="match status" value="1"/>
</dbReference>
<organism evidence="1 2">
    <name type="scientific">Phytophthora nicotianae (strain INRA-310)</name>
    <name type="common">Phytophthora parasitica</name>
    <dbReference type="NCBI Taxonomy" id="761204"/>
    <lineage>
        <taxon>Eukaryota</taxon>
        <taxon>Sar</taxon>
        <taxon>Stramenopiles</taxon>
        <taxon>Oomycota</taxon>
        <taxon>Peronosporomycetes</taxon>
        <taxon>Peronosporales</taxon>
        <taxon>Peronosporaceae</taxon>
        <taxon>Phytophthora</taxon>
    </lineage>
</organism>
<gene>
    <name evidence="1" type="ORF">PPTG_07460</name>
</gene>